<reference evidence="2" key="1">
    <citation type="journal article" date="2022" name="Proc. Natl. Acad. Sci. U.S.A.">
        <title>Life cycle and functional genomics of the unicellular red alga Galdieria for elucidating algal and plant evolution and industrial use.</title>
        <authorList>
            <person name="Hirooka S."/>
            <person name="Itabashi T."/>
            <person name="Ichinose T.M."/>
            <person name="Onuma R."/>
            <person name="Fujiwara T."/>
            <person name="Yamashita S."/>
            <person name="Jong L.W."/>
            <person name="Tomita R."/>
            <person name="Iwane A.H."/>
            <person name="Miyagishima S.Y."/>
        </authorList>
    </citation>
    <scope>NUCLEOTIDE SEQUENCE</scope>
    <source>
        <strain evidence="2">NBRC 102759</strain>
    </source>
</reference>
<dbReference type="Proteomes" id="UP001061958">
    <property type="component" value="Unassembled WGS sequence"/>
</dbReference>
<evidence type="ECO:0000313" key="4">
    <source>
        <dbReference type="Proteomes" id="UP001061958"/>
    </source>
</evidence>
<evidence type="ECO:0000313" key="2">
    <source>
        <dbReference type="EMBL" id="GJQ08662.1"/>
    </source>
</evidence>
<feature type="compositionally biased region" description="Acidic residues" evidence="1">
    <location>
        <begin position="8"/>
        <end position="17"/>
    </location>
</feature>
<accession>A0A9C7UMJ1</accession>
<evidence type="ECO:0000256" key="1">
    <source>
        <dbReference type="SAM" id="MobiDB-lite"/>
    </source>
</evidence>
<dbReference type="OrthoDB" id="8053at2759"/>
<evidence type="ECO:0000313" key="3">
    <source>
        <dbReference type="EMBL" id="GJQ09709.1"/>
    </source>
</evidence>
<gene>
    <name evidence="3" type="ORF">GpartN1_g1500.t1</name>
    <name evidence="2" type="ORF">GpartN1_g453.t1</name>
</gene>
<dbReference type="AlphaFoldDB" id="A0A9C7UMJ1"/>
<protein>
    <submittedName>
        <fullName evidence="2">Uncharacterized protein</fullName>
    </submittedName>
</protein>
<dbReference type="EMBL" id="BQMJ01000003">
    <property type="protein sequence ID" value="GJQ08662.1"/>
    <property type="molecule type" value="Genomic_DNA"/>
</dbReference>
<comment type="caution">
    <text evidence="2">The sequence shown here is derived from an EMBL/GenBank/DDBJ whole genome shotgun (WGS) entry which is preliminary data.</text>
</comment>
<feature type="compositionally biased region" description="Basic residues" evidence="1">
    <location>
        <begin position="37"/>
        <end position="47"/>
    </location>
</feature>
<dbReference type="EMBL" id="BQMJ01000010">
    <property type="protein sequence ID" value="GJQ09709.1"/>
    <property type="molecule type" value="Genomic_DNA"/>
</dbReference>
<feature type="region of interest" description="Disordered" evidence="1">
    <location>
        <begin position="28"/>
        <end position="47"/>
    </location>
</feature>
<organism evidence="2 4">
    <name type="scientific">Galdieria partita</name>
    <dbReference type="NCBI Taxonomy" id="83374"/>
    <lineage>
        <taxon>Eukaryota</taxon>
        <taxon>Rhodophyta</taxon>
        <taxon>Bangiophyceae</taxon>
        <taxon>Galdieriales</taxon>
        <taxon>Galdieriaceae</taxon>
        <taxon>Galdieria</taxon>
    </lineage>
</organism>
<sequence>MWSLEIQNMEEDGDEDGFLTPRSQAIRVSLDRPPSPPRKRYKKPHRIGKNLEVGEIKSSRNGFSETGDCGWSGKCSACGELSKLRPGRTICFRLDCALSHFVSKLD</sequence>
<name>A0A9C7UMJ1_9RHOD</name>
<reference evidence="2" key="2">
    <citation type="submission" date="2022-01" db="EMBL/GenBank/DDBJ databases">
        <authorList>
            <person name="Hirooka S."/>
            <person name="Miyagishima S.Y."/>
        </authorList>
    </citation>
    <scope>NUCLEOTIDE SEQUENCE</scope>
    <source>
        <strain evidence="2">NBRC 102759</strain>
    </source>
</reference>
<proteinExistence type="predicted"/>
<feature type="region of interest" description="Disordered" evidence="1">
    <location>
        <begin position="1"/>
        <end position="20"/>
    </location>
</feature>
<keyword evidence="4" id="KW-1185">Reference proteome</keyword>